<gene>
    <name evidence="3" type="ORF">R3P94_12510</name>
    <name evidence="4" type="ORF">R3Q15_09185</name>
</gene>
<evidence type="ECO:0000313" key="6">
    <source>
        <dbReference type="Proteomes" id="UP001185922"/>
    </source>
</evidence>
<evidence type="ECO:0000313" key="5">
    <source>
        <dbReference type="Proteomes" id="UP001185779"/>
    </source>
</evidence>
<keyword evidence="2" id="KW-0812">Transmembrane</keyword>
<dbReference type="Proteomes" id="UP001185779">
    <property type="component" value="Unassembled WGS sequence"/>
</dbReference>
<dbReference type="EMBL" id="JAWLKI010000012">
    <property type="protein sequence ID" value="MDV6308131.1"/>
    <property type="molecule type" value="Genomic_DNA"/>
</dbReference>
<dbReference type="AlphaFoldDB" id="A0AAE4R575"/>
<dbReference type="RefSeq" id="WP_006435115.1">
    <property type="nucleotide sequence ID" value="NZ_CP091855.1"/>
</dbReference>
<dbReference type="GeneID" id="77170299"/>
<feature type="transmembrane region" description="Helical" evidence="2">
    <location>
        <begin position="6"/>
        <end position="28"/>
    </location>
</feature>
<reference evidence="4 5" key="1">
    <citation type="submission" date="2023-10" db="EMBL/GenBank/DDBJ databases">
        <title>Development of a sustainable strategy for remediation of hydrocarbon-contaminated territories based on the waste exchange concept.</title>
        <authorList>
            <person name="Krivoruchko A."/>
        </authorList>
    </citation>
    <scope>NUCLEOTIDE SEQUENCE</scope>
    <source>
        <strain evidence="3 5">IEGM 1266</strain>
        <strain evidence="4">IEGM 1279</strain>
    </source>
</reference>
<keyword evidence="5" id="KW-1185">Reference proteome</keyword>
<comment type="caution">
    <text evidence="4">The sequence shown here is derived from an EMBL/GenBank/DDBJ whole genome shotgun (WGS) entry which is preliminary data.</text>
</comment>
<feature type="region of interest" description="Disordered" evidence="1">
    <location>
        <begin position="165"/>
        <end position="198"/>
    </location>
</feature>
<keyword evidence="2" id="KW-0472">Membrane</keyword>
<evidence type="ECO:0000313" key="3">
    <source>
        <dbReference type="EMBL" id="MDV6308131.1"/>
    </source>
</evidence>
<name>A0AAE4R575_9ACTN</name>
<feature type="transmembrane region" description="Helical" evidence="2">
    <location>
        <begin position="80"/>
        <end position="100"/>
    </location>
</feature>
<evidence type="ECO:0000256" key="2">
    <source>
        <dbReference type="SAM" id="Phobius"/>
    </source>
</evidence>
<sequence length="198" mass="20697">MCAVDYWGVMVGLGLLASAFGAAAFVRYRERESATLQRQTALARELRDLAGADEVRLAAVDEFSLTIYQRLFYASVVAPWIRSAVWALLGAALAAAGAVATGPIDGVYATAVHVVTIAASAIFGLAALVFAGIALYHSASTPRVSFRDSYAVDDDAGSHVAVTNTAGTDTTTTDHESAAKNVVEKKTIEKKATEPAGD</sequence>
<proteinExistence type="predicted"/>
<evidence type="ECO:0000256" key="1">
    <source>
        <dbReference type="SAM" id="MobiDB-lite"/>
    </source>
</evidence>
<accession>A0AAE4R575</accession>
<organism evidence="4 6">
    <name type="scientific">Gordonia amicalis</name>
    <dbReference type="NCBI Taxonomy" id="89053"/>
    <lineage>
        <taxon>Bacteria</taxon>
        <taxon>Bacillati</taxon>
        <taxon>Actinomycetota</taxon>
        <taxon>Actinomycetes</taxon>
        <taxon>Mycobacteriales</taxon>
        <taxon>Gordoniaceae</taxon>
        <taxon>Gordonia</taxon>
    </lineage>
</organism>
<evidence type="ECO:0008006" key="7">
    <source>
        <dbReference type="Google" id="ProtNLM"/>
    </source>
</evidence>
<protein>
    <recommendedName>
        <fullName evidence="7">Transmembrane protein</fullName>
    </recommendedName>
</protein>
<dbReference type="EMBL" id="JAWLKH010000007">
    <property type="protein sequence ID" value="MDV6312057.1"/>
    <property type="molecule type" value="Genomic_DNA"/>
</dbReference>
<feature type="compositionally biased region" description="Basic and acidic residues" evidence="1">
    <location>
        <begin position="172"/>
        <end position="198"/>
    </location>
</feature>
<keyword evidence="2" id="KW-1133">Transmembrane helix</keyword>
<evidence type="ECO:0000313" key="4">
    <source>
        <dbReference type="EMBL" id="MDV6312057.1"/>
    </source>
</evidence>
<feature type="transmembrane region" description="Helical" evidence="2">
    <location>
        <begin position="112"/>
        <end position="136"/>
    </location>
</feature>
<dbReference type="Proteomes" id="UP001185922">
    <property type="component" value="Unassembled WGS sequence"/>
</dbReference>